<evidence type="ECO:0000256" key="1">
    <source>
        <dbReference type="SAM" id="SignalP"/>
    </source>
</evidence>
<name>A0AAW0RB24_9PEZI</name>
<keyword evidence="4" id="KW-1185">Reference proteome</keyword>
<dbReference type="InterPro" id="IPR011042">
    <property type="entry name" value="6-blade_b-propeller_TolB-like"/>
</dbReference>
<dbReference type="InterPro" id="IPR052988">
    <property type="entry name" value="Oryzine_lactonohydrolase"/>
</dbReference>
<dbReference type="EMBL" id="JAQQWP010000001">
    <property type="protein sequence ID" value="KAK8132028.1"/>
    <property type="molecule type" value="Genomic_DNA"/>
</dbReference>
<dbReference type="PANTHER" id="PTHR47064:SF2">
    <property type="entry name" value="SMP-30_GLUCONOLACTONASE_LRE-LIKE REGION DOMAIN-CONTAINING PROTEIN-RELATED"/>
    <property type="match status" value="1"/>
</dbReference>
<sequence length="416" mass="45332">MTIATRSGKGALCALAFLGFGIAAPTPNSPEAAENGVLIGPSGVEVLPSFRNKFPAADFNRPVTEPYWQTEIIGKADDSVKKTLDAMANASFIAFEPEFYQVLGISDYSQEKEVEPIFEFPPGPTWANRVVHDGSVYAPECNCLFVAELHPPKKGFSMQFLPWVWRTSLNGSTPVTEKVYPNPPLTIANGAHYFNGSVYWAQEGNYTTPGGIVRMNPITLQTEVVLNNFMGHRFNSPNDVVITKSGVAYFTDGYYGFANFNDTIKPELANGVYRWDMAAGRVRMVAGAGTGLFINPNGVALDATDDILYVTARGFTSADADGNRNIYKFSRSDEQGMLSPPQLLTYADAGFPDGVKVDANGRIYGGVAGAVDVWSKDGTLLGKIKVMADDTAVNMAWVGKWLYIFGRSRIYRVLLT</sequence>
<organism evidence="3 4">
    <name type="scientific">Apiospora kogelbergensis</name>
    <dbReference type="NCBI Taxonomy" id="1337665"/>
    <lineage>
        <taxon>Eukaryota</taxon>
        <taxon>Fungi</taxon>
        <taxon>Dikarya</taxon>
        <taxon>Ascomycota</taxon>
        <taxon>Pezizomycotina</taxon>
        <taxon>Sordariomycetes</taxon>
        <taxon>Xylariomycetidae</taxon>
        <taxon>Amphisphaeriales</taxon>
        <taxon>Apiosporaceae</taxon>
        <taxon>Apiospora</taxon>
    </lineage>
</organism>
<proteinExistence type="predicted"/>
<keyword evidence="1" id="KW-0732">Signal</keyword>
<dbReference type="InterPro" id="IPR013658">
    <property type="entry name" value="SGL"/>
</dbReference>
<evidence type="ECO:0000313" key="4">
    <source>
        <dbReference type="Proteomes" id="UP001392437"/>
    </source>
</evidence>
<protein>
    <recommendedName>
        <fullName evidence="2">SMP-30/Gluconolactonase/LRE-like region domain-containing protein</fullName>
    </recommendedName>
</protein>
<evidence type="ECO:0000313" key="3">
    <source>
        <dbReference type="EMBL" id="KAK8132028.1"/>
    </source>
</evidence>
<dbReference type="Proteomes" id="UP001392437">
    <property type="component" value="Unassembled WGS sequence"/>
</dbReference>
<dbReference type="AlphaFoldDB" id="A0AAW0RB24"/>
<accession>A0AAW0RB24</accession>
<comment type="caution">
    <text evidence="3">The sequence shown here is derived from an EMBL/GenBank/DDBJ whole genome shotgun (WGS) entry which is preliminary data.</text>
</comment>
<dbReference type="Gene3D" id="2.120.10.30">
    <property type="entry name" value="TolB, C-terminal domain"/>
    <property type="match status" value="1"/>
</dbReference>
<gene>
    <name evidence="3" type="ORF">PG999_000201</name>
</gene>
<dbReference type="SUPFAM" id="SSF63829">
    <property type="entry name" value="Calcium-dependent phosphotriesterase"/>
    <property type="match status" value="1"/>
</dbReference>
<dbReference type="Pfam" id="PF08450">
    <property type="entry name" value="SGL"/>
    <property type="match status" value="1"/>
</dbReference>
<feature type="chain" id="PRO_5043900752" description="SMP-30/Gluconolactonase/LRE-like region domain-containing protein" evidence="1">
    <location>
        <begin position="24"/>
        <end position="416"/>
    </location>
</feature>
<dbReference type="PANTHER" id="PTHR47064">
    <property type="entry name" value="PUTATIVE (AFU_ORTHOLOGUE AFUA_1G08990)-RELATED"/>
    <property type="match status" value="1"/>
</dbReference>
<feature type="domain" description="SMP-30/Gluconolactonase/LRE-like region" evidence="2">
    <location>
        <begin position="209"/>
        <end position="400"/>
    </location>
</feature>
<reference evidence="3 4" key="1">
    <citation type="submission" date="2023-01" db="EMBL/GenBank/DDBJ databases">
        <title>Analysis of 21 Apiospora genomes using comparative genomics revels a genus with tremendous synthesis potential of carbohydrate active enzymes and secondary metabolites.</title>
        <authorList>
            <person name="Sorensen T."/>
        </authorList>
    </citation>
    <scope>NUCLEOTIDE SEQUENCE [LARGE SCALE GENOMIC DNA]</scope>
    <source>
        <strain evidence="3 4">CBS 117206</strain>
    </source>
</reference>
<feature type="signal peptide" evidence="1">
    <location>
        <begin position="1"/>
        <end position="23"/>
    </location>
</feature>
<evidence type="ECO:0000259" key="2">
    <source>
        <dbReference type="Pfam" id="PF08450"/>
    </source>
</evidence>